<accession>U1MP36</accession>
<dbReference type="AlphaFoldDB" id="U1MP36"/>
<evidence type="ECO:0000313" key="1">
    <source>
        <dbReference type="EMBL" id="ERG91669.1"/>
    </source>
</evidence>
<dbReference type="EMBL" id="KE356560">
    <property type="protein sequence ID" value="ERG91669.1"/>
    <property type="molecule type" value="Genomic_DNA"/>
</dbReference>
<organism evidence="1 2">
    <name type="scientific">Haloquadratum walsbyi J07HQW1</name>
    <dbReference type="NCBI Taxonomy" id="1238424"/>
    <lineage>
        <taxon>Archaea</taxon>
        <taxon>Methanobacteriati</taxon>
        <taxon>Methanobacteriota</taxon>
        <taxon>Stenosarchaea group</taxon>
        <taxon>Halobacteria</taxon>
        <taxon>Halobacteriales</taxon>
        <taxon>Haloferacaceae</taxon>
        <taxon>Haloquadratum</taxon>
    </lineage>
</organism>
<protein>
    <submittedName>
        <fullName evidence="1">Uncharacterized protein</fullName>
    </submittedName>
</protein>
<reference evidence="1 2" key="1">
    <citation type="journal article" date="2013" name="PLoS ONE">
        <title>Assembly-driven community genomics of a hypersaline microbial ecosystem.</title>
        <authorList>
            <person name="Podell S."/>
            <person name="Ugalde J.A."/>
            <person name="Narasingarao P."/>
            <person name="Banfield J.F."/>
            <person name="Heidelberg K.B."/>
            <person name="Allen E.E."/>
        </authorList>
    </citation>
    <scope>NUCLEOTIDE SEQUENCE [LARGE SCALE GENOMIC DNA]</scope>
    <source>
        <strain evidence="2">J07HQW1</strain>
    </source>
</reference>
<dbReference type="HOGENOM" id="CLU_3227754_0_0_2"/>
<gene>
    <name evidence="1" type="ORF">J07HQW1_01703</name>
</gene>
<evidence type="ECO:0000313" key="2">
    <source>
        <dbReference type="Proteomes" id="UP000030649"/>
    </source>
</evidence>
<proteinExistence type="predicted"/>
<dbReference type="Proteomes" id="UP000030649">
    <property type="component" value="Unassembled WGS sequence"/>
</dbReference>
<sequence>MPTVTVSVSVWNKIERVDGDVSILEEHRADLLEELREVVCGEE</sequence>
<name>U1MP36_9EURY</name>
<dbReference type="STRING" id="1238424.J07HQW1_01703"/>